<evidence type="ECO:0000259" key="8">
    <source>
        <dbReference type="SMART" id="SM01190"/>
    </source>
</evidence>
<keyword evidence="3 7" id="KW-0812">Transmembrane</keyword>
<dbReference type="AlphaFoldDB" id="A0A9W7XIN1"/>
<evidence type="ECO:0000256" key="3">
    <source>
        <dbReference type="ARBA" id="ARBA00022692"/>
    </source>
</evidence>
<evidence type="ECO:0000256" key="1">
    <source>
        <dbReference type="ARBA" id="ARBA00004479"/>
    </source>
</evidence>
<reference evidence="9" key="1">
    <citation type="submission" date="2022-07" db="EMBL/GenBank/DDBJ databases">
        <title>Phylogenomic reconstructions and comparative analyses of Kickxellomycotina fungi.</title>
        <authorList>
            <person name="Reynolds N.K."/>
            <person name="Stajich J.E."/>
            <person name="Barry K."/>
            <person name="Grigoriev I.V."/>
            <person name="Crous P."/>
            <person name="Smith M.E."/>
        </authorList>
    </citation>
    <scope>NUCLEOTIDE SEQUENCE</scope>
    <source>
        <strain evidence="9">NBRC 105413</strain>
    </source>
</reference>
<dbReference type="PANTHER" id="PTHR22811">
    <property type="entry name" value="TRANSMEMBRANE EMP24 DOMAIN-CONTAINING PROTEIN"/>
    <property type="match status" value="1"/>
</dbReference>
<evidence type="ECO:0000313" key="10">
    <source>
        <dbReference type="Proteomes" id="UP001145021"/>
    </source>
</evidence>
<evidence type="ECO:0000256" key="4">
    <source>
        <dbReference type="ARBA" id="ARBA00022729"/>
    </source>
</evidence>
<gene>
    <name evidence="9" type="primary">ERV25</name>
    <name evidence="9" type="ORF">LPJ64_004258</name>
</gene>
<keyword evidence="5 7" id="KW-1133">Transmembrane helix</keyword>
<feature type="domain" description="GOLD" evidence="8">
    <location>
        <begin position="47"/>
        <end position="237"/>
    </location>
</feature>
<name>A0A9W7XIN1_9FUNG</name>
<keyword evidence="6 7" id="KW-0472">Membrane</keyword>
<dbReference type="Pfam" id="PF01105">
    <property type="entry name" value="EMP24_GP25L"/>
    <property type="match status" value="1"/>
</dbReference>
<dbReference type="SMART" id="SM01190">
    <property type="entry name" value="EMP24_GP25L"/>
    <property type="match status" value="1"/>
</dbReference>
<evidence type="ECO:0000256" key="7">
    <source>
        <dbReference type="SAM" id="Phobius"/>
    </source>
</evidence>
<comment type="caution">
    <text evidence="9">The sequence shown here is derived from an EMBL/GenBank/DDBJ whole genome shotgun (WGS) entry which is preliminary data.</text>
</comment>
<protein>
    <submittedName>
        <fullName evidence="9">Vesicle coat component</fullName>
    </submittedName>
</protein>
<comment type="subcellular location">
    <subcellularLocation>
        <location evidence="1">Membrane</location>
        <topology evidence="1">Single-pass type I membrane protein</topology>
    </subcellularLocation>
</comment>
<evidence type="ECO:0000313" key="9">
    <source>
        <dbReference type="EMBL" id="KAJ1644032.1"/>
    </source>
</evidence>
<keyword evidence="4" id="KW-0732">Signal</keyword>
<comment type="similarity">
    <text evidence="2">Belongs to the EMP24/GP25L family.</text>
</comment>
<accession>A0A9W7XIN1</accession>
<sequence length="242" mass="27584">MDSDQVLVIDKGQVAEFDTLETLLANKDKMKTLAVIFLTLLSAVCLAIEFDLEATTDVLGTRRCLSQWLPKNTHVKVTAKVLPGFPGQKVNLEIHDDSPHMNQYGIRKQVDDVSFRFDTQAHANVIACFQNMLETGYPADGRTLTVQFKMDSGAMAEDFHRMQQDEKLKPMEIELRRVAMSLDDIQEELQYLKQREGSLRDANELMNSRVKSFGLLSISVLVAVAVYQVVYLRRFFHQKKLI</sequence>
<feature type="transmembrane region" description="Helical" evidence="7">
    <location>
        <begin position="213"/>
        <end position="232"/>
    </location>
</feature>
<evidence type="ECO:0000256" key="5">
    <source>
        <dbReference type="ARBA" id="ARBA00022989"/>
    </source>
</evidence>
<proteinExistence type="inferred from homology"/>
<dbReference type="InterPro" id="IPR015720">
    <property type="entry name" value="Emp24-like"/>
</dbReference>
<keyword evidence="10" id="KW-1185">Reference proteome</keyword>
<evidence type="ECO:0000256" key="6">
    <source>
        <dbReference type="ARBA" id="ARBA00023136"/>
    </source>
</evidence>
<dbReference type="EMBL" id="JANBOH010000198">
    <property type="protein sequence ID" value="KAJ1644032.1"/>
    <property type="molecule type" value="Genomic_DNA"/>
</dbReference>
<dbReference type="Proteomes" id="UP001145021">
    <property type="component" value="Unassembled WGS sequence"/>
</dbReference>
<organism evidence="9 10">
    <name type="scientific">Coemansia asiatica</name>
    <dbReference type="NCBI Taxonomy" id="1052880"/>
    <lineage>
        <taxon>Eukaryota</taxon>
        <taxon>Fungi</taxon>
        <taxon>Fungi incertae sedis</taxon>
        <taxon>Zoopagomycota</taxon>
        <taxon>Kickxellomycotina</taxon>
        <taxon>Kickxellomycetes</taxon>
        <taxon>Kickxellales</taxon>
        <taxon>Kickxellaceae</taxon>
        <taxon>Coemansia</taxon>
    </lineage>
</organism>
<dbReference type="GO" id="GO:0016020">
    <property type="term" value="C:membrane"/>
    <property type="evidence" value="ECO:0007669"/>
    <property type="project" value="UniProtKB-SubCell"/>
</dbReference>
<dbReference type="InterPro" id="IPR009038">
    <property type="entry name" value="GOLD_dom"/>
</dbReference>
<evidence type="ECO:0000256" key="2">
    <source>
        <dbReference type="ARBA" id="ARBA00007104"/>
    </source>
</evidence>